<evidence type="ECO:0000256" key="3">
    <source>
        <dbReference type="ARBA" id="ARBA00022475"/>
    </source>
</evidence>
<protein>
    <submittedName>
        <fullName evidence="11">Major facilitator superfamily MFS_1</fullName>
    </submittedName>
</protein>
<dbReference type="EMBL" id="ADVG01000001">
    <property type="protein sequence ID" value="EFH88017.1"/>
    <property type="molecule type" value="Genomic_DNA"/>
</dbReference>
<evidence type="ECO:0000256" key="9">
    <source>
        <dbReference type="SAM" id="Phobius"/>
    </source>
</evidence>
<reference evidence="11 12" key="1">
    <citation type="journal article" date="2011" name="Stand. Genomic Sci.">
        <title>Non-contiguous finished genome sequence and contextual data of the filamentous soil bacterium Ktedonobacter racemifer type strain (SOSP1-21).</title>
        <authorList>
            <person name="Chang Y.J."/>
            <person name="Land M."/>
            <person name="Hauser L."/>
            <person name="Chertkov O."/>
            <person name="Del Rio T.G."/>
            <person name="Nolan M."/>
            <person name="Copeland A."/>
            <person name="Tice H."/>
            <person name="Cheng J.F."/>
            <person name="Lucas S."/>
            <person name="Han C."/>
            <person name="Goodwin L."/>
            <person name="Pitluck S."/>
            <person name="Ivanova N."/>
            <person name="Ovchinikova G."/>
            <person name="Pati A."/>
            <person name="Chen A."/>
            <person name="Palaniappan K."/>
            <person name="Mavromatis K."/>
            <person name="Liolios K."/>
            <person name="Brettin T."/>
            <person name="Fiebig A."/>
            <person name="Rohde M."/>
            <person name="Abt B."/>
            <person name="Goker M."/>
            <person name="Detter J.C."/>
            <person name="Woyke T."/>
            <person name="Bristow J."/>
            <person name="Eisen J.A."/>
            <person name="Markowitz V."/>
            <person name="Hugenholtz P."/>
            <person name="Kyrpides N.C."/>
            <person name="Klenk H.P."/>
            <person name="Lapidus A."/>
        </authorList>
    </citation>
    <scope>NUCLEOTIDE SEQUENCE [LARGE SCALE GENOMIC DNA]</scope>
    <source>
        <strain evidence="12">DSM 44963</strain>
    </source>
</reference>
<feature type="transmembrane region" description="Helical" evidence="9">
    <location>
        <begin position="348"/>
        <end position="368"/>
    </location>
</feature>
<evidence type="ECO:0000259" key="10">
    <source>
        <dbReference type="PROSITE" id="PS50850"/>
    </source>
</evidence>
<organism evidence="11 12">
    <name type="scientific">Ktedonobacter racemifer DSM 44963</name>
    <dbReference type="NCBI Taxonomy" id="485913"/>
    <lineage>
        <taxon>Bacteria</taxon>
        <taxon>Bacillati</taxon>
        <taxon>Chloroflexota</taxon>
        <taxon>Ktedonobacteria</taxon>
        <taxon>Ktedonobacterales</taxon>
        <taxon>Ktedonobacteraceae</taxon>
        <taxon>Ktedonobacter</taxon>
    </lineage>
</organism>
<feature type="transmembrane region" description="Helical" evidence="9">
    <location>
        <begin position="193"/>
        <end position="212"/>
    </location>
</feature>
<dbReference type="PANTHER" id="PTHR23522:SF10">
    <property type="entry name" value="3-PHENYLPROPIONIC ACID TRANSPORTER-RELATED"/>
    <property type="match status" value="1"/>
</dbReference>
<keyword evidence="5 9" id="KW-0812">Transmembrane</keyword>
<evidence type="ECO:0000256" key="4">
    <source>
        <dbReference type="ARBA" id="ARBA00022519"/>
    </source>
</evidence>
<feature type="transmembrane region" description="Helical" evidence="9">
    <location>
        <begin position="321"/>
        <end position="342"/>
    </location>
</feature>
<evidence type="ECO:0000256" key="6">
    <source>
        <dbReference type="ARBA" id="ARBA00022989"/>
    </source>
</evidence>
<keyword evidence="4" id="KW-0997">Cell inner membrane</keyword>
<feature type="domain" description="Major facilitator superfamily (MFS) profile" evidence="10">
    <location>
        <begin position="1"/>
        <end position="373"/>
    </location>
</feature>
<feature type="transmembrane region" description="Helical" evidence="9">
    <location>
        <begin position="127"/>
        <end position="144"/>
    </location>
</feature>
<evidence type="ECO:0000313" key="11">
    <source>
        <dbReference type="EMBL" id="EFH88017.1"/>
    </source>
</evidence>
<dbReference type="GO" id="GO:0005886">
    <property type="term" value="C:plasma membrane"/>
    <property type="evidence" value="ECO:0007669"/>
    <property type="project" value="UniProtKB-SubCell"/>
</dbReference>
<keyword evidence="12" id="KW-1185">Reference proteome</keyword>
<evidence type="ECO:0000256" key="1">
    <source>
        <dbReference type="ARBA" id="ARBA00004429"/>
    </source>
</evidence>
<feature type="transmembrane region" description="Helical" evidence="9">
    <location>
        <begin position="259"/>
        <end position="278"/>
    </location>
</feature>
<dbReference type="GO" id="GO:0030395">
    <property type="term" value="F:lactose binding"/>
    <property type="evidence" value="ECO:0007669"/>
    <property type="project" value="TreeGrafter"/>
</dbReference>
<feature type="transmembrane region" description="Helical" evidence="9">
    <location>
        <begin position="7"/>
        <end position="27"/>
    </location>
</feature>
<feature type="compositionally biased region" description="Basic and acidic residues" evidence="8">
    <location>
        <begin position="381"/>
        <end position="397"/>
    </location>
</feature>
<dbReference type="PANTHER" id="PTHR23522">
    <property type="entry name" value="BLL5896 PROTEIN"/>
    <property type="match status" value="1"/>
</dbReference>
<accession>D6TBY1</accession>
<dbReference type="AlphaFoldDB" id="D6TBY1"/>
<dbReference type="FunCoup" id="D6TBY1">
    <property type="interactions" value="74"/>
</dbReference>
<evidence type="ECO:0000256" key="5">
    <source>
        <dbReference type="ARBA" id="ARBA00022692"/>
    </source>
</evidence>
<gene>
    <name evidence="11" type="ORF">Krac_9384</name>
</gene>
<dbReference type="Gene3D" id="1.20.1250.20">
    <property type="entry name" value="MFS general substrate transporter like domains"/>
    <property type="match status" value="2"/>
</dbReference>
<dbReference type="InterPro" id="IPR024989">
    <property type="entry name" value="MFS_assoc_dom"/>
</dbReference>
<keyword evidence="7 9" id="KW-0472">Membrane</keyword>
<dbReference type="Pfam" id="PF12832">
    <property type="entry name" value="MFS_1_like"/>
    <property type="match status" value="1"/>
</dbReference>
<dbReference type="PIRSF" id="PIRSF004925">
    <property type="entry name" value="HcaT"/>
    <property type="match status" value="1"/>
</dbReference>
<dbReference type="InterPro" id="IPR026032">
    <property type="entry name" value="HcaT-like"/>
</dbReference>
<dbReference type="STRING" id="485913.Krac_9384"/>
<dbReference type="InParanoid" id="D6TBY1"/>
<keyword evidence="3" id="KW-1003">Cell membrane</keyword>
<dbReference type="NCBIfam" id="NF037955">
    <property type="entry name" value="mfs"/>
    <property type="match status" value="1"/>
</dbReference>
<feature type="transmembrane region" description="Helical" evidence="9">
    <location>
        <begin position="284"/>
        <end position="309"/>
    </location>
</feature>
<dbReference type="PROSITE" id="PS50850">
    <property type="entry name" value="MFS"/>
    <property type="match status" value="1"/>
</dbReference>
<name>D6TBY1_KTERA</name>
<keyword evidence="2" id="KW-0813">Transport</keyword>
<feature type="transmembrane region" description="Helical" evidence="9">
    <location>
        <begin position="150"/>
        <end position="172"/>
    </location>
</feature>
<evidence type="ECO:0000256" key="8">
    <source>
        <dbReference type="SAM" id="MobiDB-lite"/>
    </source>
</evidence>
<dbReference type="GO" id="GO:0015528">
    <property type="term" value="F:lactose:proton symporter activity"/>
    <property type="evidence" value="ECO:0007669"/>
    <property type="project" value="TreeGrafter"/>
</dbReference>
<comment type="subcellular location">
    <subcellularLocation>
        <location evidence="1">Cell inner membrane</location>
        <topology evidence="1">Multi-pass membrane protein</topology>
    </subcellularLocation>
</comment>
<feature type="transmembrane region" description="Helical" evidence="9">
    <location>
        <begin position="33"/>
        <end position="52"/>
    </location>
</feature>
<keyword evidence="6 9" id="KW-1133">Transmembrane helix</keyword>
<proteinExistence type="predicted"/>
<feature type="transmembrane region" description="Helical" evidence="9">
    <location>
        <begin position="87"/>
        <end position="115"/>
    </location>
</feature>
<evidence type="ECO:0000313" key="12">
    <source>
        <dbReference type="Proteomes" id="UP000004508"/>
    </source>
</evidence>
<comment type="caution">
    <text evidence="11">The sequence shown here is derived from an EMBL/GenBank/DDBJ whole genome shotgun (WGS) entry which is preliminary data.</text>
</comment>
<dbReference type="Proteomes" id="UP000004508">
    <property type="component" value="Unassembled WGS sequence"/>
</dbReference>
<feature type="region of interest" description="Disordered" evidence="8">
    <location>
        <begin position="378"/>
        <end position="397"/>
    </location>
</feature>
<dbReference type="eggNOG" id="COG2814">
    <property type="taxonomic scope" value="Bacteria"/>
</dbReference>
<dbReference type="SUPFAM" id="SSF103473">
    <property type="entry name" value="MFS general substrate transporter"/>
    <property type="match status" value="1"/>
</dbReference>
<evidence type="ECO:0000256" key="2">
    <source>
        <dbReference type="ARBA" id="ARBA00022448"/>
    </source>
</evidence>
<dbReference type="InterPro" id="IPR020846">
    <property type="entry name" value="MFS_dom"/>
</dbReference>
<sequence length="397" mass="43034">MKLFYLGYFSAMGIYLPYLGLYLGAVGLSGTQIGLTASMFPLAGVVMPPIWGLLSDRYSWRKQLLIVTLLGAVITSLLLWLTAHSFLVLLLCVIVLAISLSPVIPLADAITLQWIGQRGGSYGTVRVYGSIGFLVAAIVAGSVLNEVGITALFLLLAVVFCGPFLASFFVPAQSKVSMAHVKRRELMVLLQDRTLLLFLLLCMVGYGTFAAYNTFFGLYLRGLGVSTRAIGLASGMASLSELPTMMLSGIMMKRLGVKWLLLIGLSVAVVRWLAYAIFTDYSVLFAFTLLHGVSFASFYIAAVTFIDRYVPIHLRTTGQTLFYGTSFGLGTWASTNLFGALYERLHGSGIFLVAAVLCAASLLGLLLLMPRNPAPVSSEISQRKEYGPKEEKVEGSH</sequence>
<evidence type="ECO:0000256" key="7">
    <source>
        <dbReference type="ARBA" id="ARBA00023136"/>
    </source>
</evidence>
<dbReference type="InterPro" id="IPR036259">
    <property type="entry name" value="MFS_trans_sf"/>
</dbReference>
<feature type="transmembrane region" description="Helical" evidence="9">
    <location>
        <begin position="64"/>
        <end position="81"/>
    </location>
</feature>